<reference evidence="3 4" key="2">
    <citation type="journal article" date="2006" name="Environ. Microbiol.">
        <title>Sequence analysis of three plasmids harboured in Rhodococcus erythropolis strain PR4.</title>
        <authorList>
            <person name="Sekine M."/>
            <person name="Tanikawa S."/>
            <person name="Omata S."/>
            <person name="Saito M."/>
            <person name="Fujisawa T."/>
            <person name="Tsukatani N."/>
            <person name="Tajima T."/>
            <person name="Sekigawa T."/>
            <person name="Kosugi H."/>
            <person name="Matsuo Y."/>
            <person name="Nishiko R."/>
            <person name="Imamura K."/>
            <person name="Ito M."/>
            <person name="Narita H."/>
            <person name="Tago S."/>
            <person name="Fujita N."/>
            <person name="Harayama S."/>
        </authorList>
    </citation>
    <scope>NUCLEOTIDE SEQUENCE [LARGE SCALE GENOMIC DNA]</scope>
    <source>
        <strain evidence="4">PR4 / NBRC 100887</strain>
    </source>
</reference>
<dbReference type="Proteomes" id="UP000002204">
    <property type="component" value="Chromosome"/>
</dbReference>
<dbReference type="GO" id="GO:0003700">
    <property type="term" value="F:DNA-binding transcription factor activity"/>
    <property type="evidence" value="ECO:0007669"/>
    <property type="project" value="InterPro"/>
</dbReference>
<evidence type="ECO:0000313" key="3">
    <source>
        <dbReference type="EMBL" id="BAH32339.1"/>
    </source>
</evidence>
<dbReference type="SMART" id="SM00422">
    <property type="entry name" value="HTH_MERR"/>
    <property type="match status" value="1"/>
</dbReference>
<dbReference type="PROSITE" id="PS50937">
    <property type="entry name" value="HTH_MERR_2"/>
    <property type="match status" value="1"/>
</dbReference>
<dbReference type="InterPro" id="IPR000551">
    <property type="entry name" value="MerR-type_HTH_dom"/>
</dbReference>
<accession>C0ZUU4</accession>
<dbReference type="GO" id="GO:0003677">
    <property type="term" value="F:DNA binding"/>
    <property type="evidence" value="ECO:0007669"/>
    <property type="project" value="UniProtKB-KW"/>
</dbReference>
<name>C0ZUU4_RHOE4</name>
<feature type="domain" description="HTH merR-type" evidence="2">
    <location>
        <begin position="22"/>
        <end position="91"/>
    </location>
</feature>
<dbReference type="EMBL" id="AP008957">
    <property type="protein sequence ID" value="BAH32339.1"/>
    <property type="molecule type" value="Genomic_DNA"/>
</dbReference>
<dbReference type="InterPro" id="IPR009061">
    <property type="entry name" value="DNA-bd_dom_put_sf"/>
</dbReference>
<dbReference type="KEGG" id="rer:RER_16310"/>
<evidence type="ECO:0000313" key="4">
    <source>
        <dbReference type="Proteomes" id="UP000002204"/>
    </source>
</evidence>
<evidence type="ECO:0000256" key="1">
    <source>
        <dbReference type="ARBA" id="ARBA00023125"/>
    </source>
</evidence>
<gene>
    <name evidence="3" type="ordered locus">RER_16310</name>
</gene>
<proteinExistence type="predicted"/>
<dbReference type="AlphaFoldDB" id="C0ZUU4"/>
<protein>
    <submittedName>
        <fullName evidence="3">Putative MerR family transcriptional regulator</fullName>
    </submittedName>
</protein>
<dbReference type="SUPFAM" id="SSF46955">
    <property type="entry name" value="Putative DNA-binding domain"/>
    <property type="match status" value="1"/>
</dbReference>
<dbReference type="eggNOG" id="COG0789">
    <property type="taxonomic scope" value="Bacteria"/>
</dbReference>
<keyword evidence="1" id="KW-0238">DNA-binding</keyword>
<dbReference type="Gene3D" id="1.10.1660.10">
    <property type="match status" value="1"/>
</dbReference>
<dbReference type="Pfam" id="PF13411">
    <property type="entry name" value="MerR_1"/>
    <property type="match status" value="1"/>
</dbReference>
<reference evidence="4" key="1">
    <citation type="submission" date="2005-03" db="EMBL/GenBank/DDBJ databases">
        <title>Comparison of the complete genome sequences of Rhodococcus erythropolis PR4 and Rhodococcus opacus B4.</title>
        <authorList>
            <person name="Takarada H."/>
            <person name="Sekine M."/>
            <person name="Hosoyama A."/>
            <person name="Yamada R."/>
            <person name="Fujisawa T."/>
            <person name="Omata S."/>
            <person name="Shimizu A."/>
            <person name="Tsukatani N."/>
            <person name="Tanikawa S."/>
            <person name="Fujita N."/>
            <person name="Harayama S."/>
        </authorList>
    </citation>
    <scope>NUCLEOTIDE SEQUENCE [LARGE SCALE GENOMIC DNA]</scope>
    <source>
        <strain evidence="4">PR4 / NBRC 100887</strain>
    </source>
</reference>
<evidence type="ECO:0000259" key="2">
    <source>
        <dbReference type="PROSITE" id="PS50937"/>
    </source>
</evidence>
<dbReference type="InterPro" id="IPR047057">
    <property type="entry name" value="MerR_fam"/>
</dbReference>
<sequence length="234" mass="25748">MLGHHWIASLSSGGPSELDGGAVKVSELAAQSGVALATIKYYLREGLLMPGEPTSATGARYGEQHVRRLALIRALAGAGLAIPRIRAVLELVDSDERSEFETFGRAIAQLPPYVDPVQDQQFPRARKVLEFLGQVYEPRYVAVAHLERALIGLEDAGLSLSDERLRAYGDHIRGIAEVEIELMPTSSTEDGIRYAVLGTAMYEPVLTALRRLAHQDLAARHFPQHRESTEQENR</sequence>
<dbReference type="PRINTS" id="PR00040">
    <property type="entry name" value="HTHMERR"/>
</dbReference>
<dbReference type="HOGENOM" id="CLU_102175_0_0_11"/>
<organism evidence="3 4">
    <name type="scientific">Rhodococcus erythropolis (strain PR4 / NBRC 100887)</name>
    <dbReference type="NCBI Taxonomy" id="234621"/>
    <lineage>
        <taxon>Bacteria</taxon>
        <taxon>Bacillati</taxon>
        <taxon>Actinomycetota</taxon>
        <taxon>Actinomycetes</taxon>
        <taxon>Mycobacteriales</taxon>
        <taxon>Nocardiaceae</taxon>
        <taxon>Rhodococcus</taxon>
        <taxon>Rhodococcus erythropolis group</taxon>
    </lineage>
</organism>
<dbReference type="PANTHER" id="PTHR30204:SF98">
    <property type="entry name" value="HTH-TYPE TRANSCRIPTIONAL REGULATOR ADHR"/>
    <property type="match status" value="1"/>
</dbReference>
<dbReference type="PANTHER" id="PTHR30204">
    <property type="entry name" value="REDOX-CYCLING DRUG-SENSING TRANSCRIPTIONAL ACTIVATOR SOXR"/>
    <property type="match status" value="1"/>
</dbReference>